<keyword evidence="4" id="KW-1185">Reference proteome</keyword>
<comment type="caution">
    <text evidence="3">The sequence shown here is derived from an EMBL/GenBank/DDBJ whole genome shotgun (WGS) entry which is preliminary data.</text>
</comment>
<dbReference type="Gene3D" id="3.40.50.12780">
    <property type="entry name" value="N-terminal domain of ligase-like"/>
    <property type="match status" value="1"/>
</dbReference>
<dbReference type="Proteomes" id="UP001589783">
    <property type="component" value="Unassembled WGS sequence"/>
</dbReference>
<dbReference type="InterPro" id="IPR000873">
    <property type="entry name" value="AMP-dep_synth/lig_dom"/>
</dbReference>
<evidence type="ECO:0000313" key="4">
    <source>
        <dbReference type="Proteomes" id="UP001589783"/>
    </source>
</evidence>
<dbReference type="PANTHER" id="PTHR43767">
    <property type="entry name" value="LONG-CHAIN-FATTY-ACID--COA LIGASE"/>
    <property type="match status" value="1"/>
</dbReference>
<dbReference type="CDD" id="cd17631">
    <property type="entry name" value="FACL_FadD13-like"/>
    <property type="match status" value="1"/>
</dbReference>
<dbReference type="InterPro" id="IPR020845">
    <property type="entry name" value="AMP-binding_CS"/>
</dbReference>
<protein>
    <submittedName>
        <fullName evidence="3">Long-chain-fatty-acid--CoA ligase</fullName>
        <ecNumber evidence="3">6.2.1.3</ecNumber>
    </submittedName>
</protein>
<dbReference type="EC" id="6.2.1.3" evidence="3"/>
<organism evidence="3 4">
    <name type="scientific">Gordonia phosphorivorans</name>
    <dbReference type="NCBI Taxonomy" id="1056982"/>
    <lineage>
        <taxon>Bacteria</taxon>
        <taxon>Bacillati</taxon>
        <taxon>Actinomycetota</taxon>
        <taxon>Actinomycetes</taxon>
        <taxon>Mycobacteriales</taxon>
        <taxon>Gordoniaceae</taxon>
        <taxon>Gordonia</taxon>
    </lineage>
</organism>
<keyword evidence="3" id="KW-0436">Ligase</keyword>
<feature type="domain" description="AMP-dependent synthetase/ligase" evidence="1">
    <location>
        <begin position="10"/>
        <end position="379"/>
    </location>
</feature>
<dbReference type="GO" id="GO:0004467">
    <property type="term" value="F:long-chain fatty acid-CoA ligase activity"/>
    <property type="evidence" value="ECO:0007669"/>
    <property type="project" value="UniProtKB-EC"/>
</dbReference>
<gene>
    <name evidence="3" type="ORF">ACFFJD_13755</name>
</gene>
<accession>A0ABV6HAN2</accession>
<dbReference type="PROSITE" id="PS00455">
    <property type="entry name" value="AMP_BINDING"/>
    <property type="match status" value="1"/>
</dbReference>
<evidence type="ECO:0000313" key="3">
    <source>
        <dbReference type="EMBL" id="MFC0315915.1"/>
    </source>
</evidence>
<dbReference type="RefSeq" id="WP_382365089.1">
    <property type="nucleotide sequence ID" value="NZ_JBHLWV010000024.1"/>
</dbReference>
<dbReference type="InterPro" id="IPR045851">
    <property type="entry name" value="AMP-bd_C_sf"/>
</dbReference>
<dbReference type="NCBIfam" id="NF004837">
    <property type="entry name" value="PRK06187.1"/>
    <property type="match status" value="1"/>
</dbReference>
<dbReference type="InterPro" id="IPR025110">
    <property type="entry name" value="AMP-bd_C"/>
</dbReference>
<sequence>MQENIGSALTRAARFFGDHTALVDGSHRWTYRDLSARVESFNAALDELGLTPGDVVGVLTKNSRAHLVAWLGVPRYGRVLNEINTRLSPAEIAYIVDDSQTRVLLVGDDFLEMGRQIREDCPSVTALVYTGDGSCPPDCHDFEALLTGDRTPVIVAAGGDDTAGIFYTGGTTGRPKGVELTHANLVANAKHALISLGYTEHDVYLHAGPMFHLADGASTIALTWVGGTHVIIGGFERTLWLATVEHERVTQAMLVPTMVTMLLAEPLGDYDISSLKSVLYGASPMPVSLLRTAIDTLGCDWCQVYGMTEAAPIVTFLTHRDHRDGVTDATPQAQARLRSAGRPVVGVDVETRAHDGTVLPAGQVGEITVRGMNVMKGYLNNAEETATALVDGWFHTGDMGYLDDDGYLFVVDRLKDMIITGGENVYSTEVENALYRHPDVLEVAVFGTPDAQWGEVVTAAVVLRRSDAVSADDLQAHCRELVAGYKVPRLVHFVENGLPKSGAGKILKRNLRDQYSPV</sequence>
<evidence type="ECO:0000259" key="1">
    <source>
        <dbReference type="Pfam" id="PF00501"/>
    </source>
</evidence>
<reference evidence="3 4" key="1">
    <citation type="submission" date="2024-09" db="EMBL/GenBank/DDBJ databases">
        <authorList>
            <person name="Sun Q."/>
            <person name="Mori K."/>
        </authorList>
    </citation>
    <scope>NUCLEOTIDE SEQUENCE [LARGE SCALE GENOMIC DNA]</scope>
    <source>
        <strain evidence="3 4">CCM 7957</strain>
    </source>
</reference>
<dbReference type="InterPro" id="IPR042099">
    <property type="entry name" value="ANL_N_sf"/>
</dbReference>
<proteinExistence type="predicted"/>
<dbReference type="EMBL" id="JBHLWV010000024">
    <property type="protein sequence ID" value="MFC0315915.1"/>
    <property type="molecule type" value="Genomic_DNA"/>
</dbReference>
<dbReference type="InterPro" id="IPR050237">
    <property type="entry name" value="ATP-dep_AMP-bd_enzyme"/>
</dbReference>
<evidence type="ECO:0000259" key="2">
    <source>
        <dbReference type="Pfam" id="PF13193"/>
    </source>
</evidence>
<dbReference type="Pfam" id="PF13193">
    <property type="entry name" value="AMP-binding_C"/>
    <property type="match status" value="1"/>
</dbReference>
<dbReference type="Gene3D" id="3.30.300.30">
    <property type="match status" value="1"/>
</dbReference>
<dbReference type="SUPFAM" id="SSF56801">
    <property type="entry name" value="Acetyl-CoA synthetase-like"/>
    <property type="match status" value="1"/>
</dbReference>
<dbReference type="PANTHER" id="PTHR43767:SF1">
    <property type="entry name" value="NONRIBOSOMAL PEPTIDE SYNTHASE PES1 (EUROFUNG)-RELATED"/>
    <property type="match status" value="1"/>
</dbReference>
<feature type="domain" description="AMP-binding enzyme C-terminal" evidence="2">
    <location>
        <begin position="429"/>
        <end position="505"/>
    </location>
</feature>
<dbReference type="Pfam" id="PF00501">
    <property type="entry name" value="AMP-binding"/>
    <property type="match status" value="1"/>
</dbReference>
<name>A0ABV6HAN2_9ACTN</name>